<reference evidence="1" key="1">
    <citation type="submission" date="2022-07" db="EMBL/GenBank/DDBJ databases">
        <title>Fungi with potential for degradation of polypropylene.</title>
        <authorList>
            <person name="Gostincar C."/>
        </authorList>
    </citation>
    <scope>NUCLEOTIDE SEQUENCE</scope>
    <source>
        <strain evidence="1">EXF-13287</strain>
    </source>
</reference>
<gene>
    <name evidence="1" type="ORF">NKR19_g9004</name>
</gene>
<accession>A0AA38VBT4</accession>
<evidence type="ECO:0000313" key="2">
    <source>
        <dbReference type="Proteomes" id="UP001174691"/>
    </source>
</evidence>
<dbReference type="Proteomes" id="UP001174691">
    <property type="component" value="Unassembled WGS sequence"/>
</dbReference>
<dbReference type="AlphaFoldDB" id="A0AA38VBT4"/>
<organism evidence="1 2">
    <name type="scientific">Coniochaeta hoffmannii</name>
    <dbReference type="NCBI Taxonomy" id="91930"/>
    <lineage>
        <taxon>Eukaryota</taxon>
        <taxon>Fungi</taxon>
        <taxon>Dikarya</taxon>
        <taxon>Ascomycota</taxon>
        <taxon>Pezizomycotina</taxon>
        <taxon>Sordariomycetes</taxon>
        <taxon>Sordariomycetidae</taxon>
        <taxon>Coniochaetales</taxon>
        <taxon>Coniochaetaceae</taxon>
        <taxon>Coniochaeta</taxon>
    </lineage>
</organism>
<sequence>MATVYDLLTQHSTNVVHNTYYVTQSKKEWAGNYHPIRNLVVHSYHGGDGLVHADFDSAFLGSYEDDGLRMDEPAASQTKLPRTENIPEEVDATYSIKYGNERTVIAIGEMKRNLIQAAAWQAGNVLQVAGQKMLSRELRGDADKYQSPQVYCFDGKTLLLLQFRADTPAKMLEADCPVDCWLLPREESFYTLRYALYRLMAQGFRRFQGMCALPISVGGLTPRSRRFFNGVPVWHLNGVDQDEHPGGYTAAFWGEHAQQ</sequence>
<keyword evidence="2" id="KW-1185">Reference proteome</keyword>
<proteinExistence type="predicted"/>
<comment type="caution">
    <text evidence="1">The sequence shown here is derived from an EMBL/GenBank/DDBJ whole genome shotgun (WGS) entry which is preliminary data.</text>
</comment>
<protein>
    <submittedName>
        <fullName evidence="1">Uncharacterized protein</fullName>
    </submittedName>
</protein>
<dbReference type="EMBL" id="JANBVN010000199">
    <property type="protein sequence ID" value="KAJ9133603.1"/>
    <property type="molecule type" value="Genomic_DNA"/>
</dbReference>
<name>A0AA38VBT4_9PEZI</name>
<evidence type="ECO:0000313" key="1">
    <source>
        <dbReference type="EMBL" id="KAJ9133603.1"/>
    </source>
</evidence>